<evidence type="ECO:0000256" key="10">
    <source>
        <dbReference type="ARBA" id="ARBA00022989"/>
    </source>
</evidence>
<feature type="compositionally biased region" description="Low complexity" evidence="12">
    <location>
        <begin position="576"/>
        <end position="588"/>
    </location>
</feature>
<feature type="chain" id="PRO_5045671283" description="non-specific serine/threonine protein kinase" evidence="13">
    <location>
        <begin position="22"/>
        <end position="1045"/>
    </location>
</feature>
<dbReference type="SUPFAM" id="SSF56112">
    <property type="entry name" value="Protein kinase-like (PK-like)"/>
    <property type="match status" value="1"/>
</dbReference>
<evidence type="ECO:0000256" key="7">
    <source>
        <dbReference type="ARBA" id="ARBA00022741"/>
    </source>
</evidence>
<keyword evidence="6 13" id="KW-0732">Signal</keyword>
<accession>A0ABQ8Z8Y7</accession>
<sequence length="1045" mass="121517">MNKPVLLFFLIFLLLFGVSLTSENTERSLNDSTPNPQIKPVFFWKGARGATELIVTTFEGKIFSVDISNGEPNWLTNTGDTIISYDSSALQLDQVFIPSLSGHLYSYDKRNGIRWTHNNINGISENTPYSPGDGFLYLSNKTSNIIHYEPRQPNLQNKNNNGEGGFAQNNNNNENTNVEDKSQETGLLTLDADEDCPNYLIDNQLVISRTNYKIFAVSSKTKSSIWSVSYSTIDVQDEQKEINSEDLKYMNKLLISLSNGTLFLFDPIKQKPIWTKHFDSPIVSIHSVGFGRLSFELDYLDLKGDNFNNQNNEQILKFLRSAIIRKTNKDFSVSFVDNFNSIYVNNYENNIYVVSDPKVRTYLDIGYEIPQQNHFTNEVNLHNYDFSNNMHHQNSQNDKYYQKMKKNKNIHKHQKMEFLLDDDDLLIDEENYFPSRISDGYENEDHTHGNHKEESSKYLIQFENSNEDYKNCDFDVDQNWTCLVGFHQISSIQKFNFNPDFNSIDTQINDPDGLINNLKKSEMLHWSITIIMSLITLIRYKDNLFNFWKKINYKKSAGKKNENNGKELANKNKSQIGNNGNNDSISKNNLDHDHDEGNVNEKEKEKENEKKKKRENGNGNDKEGVNDKDKEGEKGQGKDRQKQKQNGGIKIGNIWISNEILGYGSDGTVVYKGKFGERDVAVKRMLVNFFSVASIEIKTLMKSDQHPNVIQYYSHEKTEEFVYLTLQYCPYTLNEIIEESASQEMMNKFFTQDNIATKSLYQFLHQMADGMVFLHDLRIVHRDLKPQNILVDQNGIPKITDFSLCKNLKEGEKSFSNSERAVGTKGWQSKEVLLKKRVNTKIDVFALGCVFHYILTKGKHPFGQNYEREINIRNEKPDLSSLIQMSEAYDLISWMIESDPNKRPTMKEVQKHPMFWDSNQKLNFLLNASDVLEFEQNNSPLIQAFEKNGHRIFGENWMDYFDELFLSQLQIYRNYNGSSLRDLLRIIRNKKNHYKEMSKELKLEIGSIPDGFLNYFLSQFPGLFIYIYHFSRLKLRKEALLIQYW</sequence>
<dbReference type="InterPro" id="IPR011009">
    <property type="entry name" value="Kinase-like_dom_sf"/>
</dbReference>
<evidence type="ECO:0000256" key="8">
    <source>
        <dbReference type="ARBA" id="ARBA00022777"/>
    </source>
</evidence>
<dbReference type="Pfam" id="PF06479">
    <property type="entry name" value="Ribonuc_2-5A"/>
    <property type="match status" value="1"/>
</dbReference>
<dbReference type="EMBL" id="JAOAOG010000032">
    <property type="protein sequence ID" value="KAJ6253256.1"/>
    <property type="molecule type" value="Genomic_DNA"/>
</dbReference>
<feature type="compositionally biased region" description="Basic and acidic residues" evidence="12">
    <location>
        <begin position="559"/>
        <end position="570"/>
    </location>
</feature>
<dbReference type="Gene3D" id="3.30.200.20">
    <property type="entry name" value="Phosphorylase Kinase, domain 1"/>
    <property type="match status" value="1"/>
</dbReference>
<comment type="subcellular location">
    <subcellularLocation>
        <location evidence="1">Membrane</location>
        <topology evidence="1">Single-pass type I membrane protein</topology>
    </subcellularLocation>
</comment>
<dbReference type="PANTHER" id="PTHR13954:SF6">
    <property type="entry name" value="NON-SPECIFIC SERINE_THREONINE PROTEIN KINASE"/>
    <property type="match status" value="1"/>
</dbReference>
<feature type="signal peptide" evidence="13">
    <location>
        <begin position="1"/>
        <end position="21"/>
    </location>
</feature>
<dbReference type="EC" id="2.7.11.1" evidence="2"/>
<dbReference type="SMART" id="SM00220">
    <property type="entry name" value="S_TKc"/>
    <property type="match status" value="1"/>
</dbReference>
<dbReference type="SUPFAM" id="SSF50998">
    <property type="entry name" value="Quinoprotein alcohol dehydrogenase-like"/>
    <property type="match status" value="1"/>
</dbReference>
<dbReference type="PROSITE" id="PS00108">
    <property type="entry name" value="PROTEIN_KINASE_ST"/>
    <property type="match status" value="1"/>
</dbReference>
<keyword evidence="5" id="KW-0812">Transmembrane</keyword>
<evidence type="ECO:0000256" key="3">
    <source>
        <dbReference type="ARBA" id="ARBA00022527"/>
    </source>
</evidence>
<evidence type="ECO:0000256" key="12">
    <source>
        <dbReference type="SAM" id="MobiDB-lite"/>
    </source>
</evidence>
<feature type="region of interest" description="Disordered" evidence="12">
    <location>
        <begin position="151"/>
        <end position="182"/>
    </location>
</feature>
<evidence type="ECO:0000256" key="5">
    <source>
        <dbReference type="ARBA" id="ARBA00022692"/>
    </source>
</evidence>
<dbReference type="PROSITE" id="PS51392">
    <property type="entry name" value="KEN"/>
    <property type="match status" value="1"/>
</dbReference>
<dbReference type="SMART" id="SM00580">
    <property type="entry name" value="PUG"/>
    <property type="match status" value="1"/>
</dbReference>
<dbReference type="InterPro" id="IPR018391">
    <property type="entry name" value="PQQ_b-propeller_rpt"/>
</dbReference>
<evidence type="ECO:0000256" key="9">
    <source>
        <dbReference type="ARBA" id="ARBA00022840"/>
    </source>
</evidence>
<keyword evidence="4" id="KW-0808">Transferase</keyword>
<dbReference type="InterPro" id="IPR045133">
    <property type="entry name" value="IRE1/2-like"/>
</dbReference>
<dbReference type="Gene3D" id="1.10.510.10">
    <property type="entry name" value="Transferase(Phosphotransferase) domain 1"/>
    <property type="match status" value="1"/>
</dbReference>
<evidence type="ECO:0000259" key="15">
    <source>
        <dbReference type="PROSITE" id="PS51392"/>
    </source>
</evidence>
<dbReference type="Proteomes" id="UP001150062">
    <property type="component" value="Unassembled WGS sequence"/>
</dbReference>
<evidence type="ECO:0000256" key="4">
    <source>
        <dbReference type="ARBA" id="ARBA00022679"/>
    </source>
</evidence>
<keyword evidence="11" id="KW-0472">Membrane</keyword>
<evidence type="ECO:0000256" key="2">
    <source>
        <dbReference type="ARBA" id="ARBA00012513"/>
    </source>
</evidence>
<name>A0ABQ8Z8Y7_9EUKA</name>
<keyword evidence="17" id="KW-1185">Reference proteome</keyword>
<feature type="compositionally biased region" description="Low complexity" evidence="12">
    <location>
        <begin position="166"/>
        <end position="176"/>
    </location>
</feature>
<feature type="region of interest" description="Disordered" evidence="12">
    <location>
        <begin position="558"/>
        <end position="646"/>
    </location>
</feature>
<keyword evidence="7" id="KW-0547">Nucleotide-binding</keyword>
<dbReference type="PANTHER" id="PTHR13954">
    <property type="entry name" value="IRE1-RELATED"/>
    <property type="match status" value="1"/>
</dbReference>
<keyword evidence="9" id="KW-0067">ATP-binding</keyword>
<dbReference type="PROSITE" id="PS50011">
    <property type="entry name" value="PROTEIN_KINASE_DOM"/>
    <property type="match status" value="1"/>
</dbReference>
<dbReference type="Gene3D" id="2.130.10.10">
    <property type="entry name" value="YVTN repeat-like/Quinoprotein amine dehydrogenase"/>
    <property type="match status" value="1"/>
</dbReference>
<gene>
    <name evidence="16" type="ORF">M0813_01302</name>
</gene>
<dbReference type="InterPro" id="IPR008271">
    <property type="entry name" value="Ser/Thr_kinase_AS"/>
</dbReference>
<keyword evidence="10" id="KW-1133">Transmembrane helix</keyword>
<evidence type="ECO:0000259" key="14">
    <source>
        <dbReference type="PROSITE" id="PS50011"/>
    </source>
</evidence>
<dbReference type="InterPro" id="IPR015943">
    <property type="entry name" value="WD40/YVTN_repeat-like_dom_sf"/>
</dbReference>
<organism evidence="16 17">
    <name type="scientific">Anaeramoeba flamelloides</name>
    <dbReference type="NCBI Taxonomy" id="1746091"/>
    <lineage>
        <taxon>Eukaryota</taxon>
        <taxon>Metamonada</taxon>
        <taxon>Anaeramoebidae</taxon>
        <taxon>Anaeramoeba</taxon>
    </lineage>
</organism>
<evidence type="ECO:0000256" key="13">
    <source>
        <dbReference type="SAM" id="SignalP"/>
    </source>
</evidence>
<dbReference type="InterPro" id="IPR000719">
    <property type="entry name" value="Prot_kinase_dom"/>
</dbReference>
<keyword evidence="8" id="KW-0418">Kinase</keyword>
<comment type="caution">
    <text evidence="16">The sequence shown here is derived from an EMBL/GenBank/DDBJ whole genome shotgun (WGS) entry which is preliminary data.</text>
</comment>
<dbReference type="SMART" id="SM00564">
    <property type="entry name" value="PQQ"/>
    <property type="match status" value="3"/>
</dbReference>
<feature type="domain" description="Protein kinase" evidence="14">
    <location>
        <begin position="655"/>
        <end position="915"/>
    </location>
</feature>
<evidence type="ECO:0000256" key="1">
    <source>
        <dbReference type="ARBA" id="ARBA00004479"/>
    </source>
</evidence>
<evidence type="ECO:0000313" key="16">
    <source>
        <dbReference type="EMBL" id="KAJ6253256.1"/>
    </source>
</evidence>
<evidence type="ECO:0000256" key="11">
    <source>
        <dbReference type="ARBA" id="ARBA00023136"/>
    </source>
</evidence>
<evidence type="ECO:0000256" key="6">
    <source>
        <dbReference type="ARBA" id="ARBA00022729"/>
    </source>
</evidence>
<reference evidence="16" key="1">
    <citation type="submission" date="2022-08" db="EMBL/GenBank/DDBJ databases">
        <title>Novel sulfate-reducing endosymbionts in the free-living metamonad Anaeramoeba.</title>
        <authorList>
            <person name="Jerlstrom-Hultqvist J."/>
            <person name="Cepicka I."/>
            <person name="Gallot-Lavallee L."/>
            <person name="Salas-Leiva D."/>
            <person name="Curtis B.A."/>
            <person name="Zahonova K."/>
            <person name="Pipaliya S."/>
            <person name="Dacks J."/>
            <person name="Roger A.J."/>
        </authorList>
    </citation>
    <scope>NUCLEOTIDE SEQUENCE</scope>
    <source>
        <strain evidence="16">Schooner1</strain>
    </source>
</reference>
<feature type="compositionally biased region" description="Basic and acidic residues" evidence="12">
    <location>
        <begin position="589"/>
        <end position="610"/>
    </location>
</feature>
<proteinExistence type="predicted"/>
<dbReference type="Gene3D" id="1.20.1440.180">
    <property type="entry name" value="KEN domain"/>
    <property type="match status" value="1"/>
</dbReference>
<dbReference type="InterPro" id="IPR038357">
    <property type="entry name" value="KEN_sf"/>
</dbReference>
<protein>
    <recommendedName>
        <fullName evidence="2">non-specific serine/threonine protein kinase</fullName>
        <ecNumber evidence="2">2.7.11.1</ecNumber>
    </recommendedName>
</protein>
<dbReference type="Pfam" id="PF00069">
    <property type="entry name" value="Pkinase"/>
    <property type="match status" value="1"/>
</dbReference>
<dbReference type="InterPro" id="IPR011047">
    <property type="entry name" value="Quinoprotein_ADH-like_sf"/>
</dbReference>
<feature type="domain" description="KEN" evidence="15">
    <location>
        <begin position="918"/>
        <end position="1045"/>
    </location>
</feature>
<dbReference type="InterPro" id="IPR010513">
    <property type="entry name" value="KEN_dom"/>
</dbReference>
<keyword evidence="3" id="KW-0723">Serine/threonine-protein kinase</keyword>
<evidence type="ECO:0000313" key="17">
    <source>
        <dbReference type="Proteomes" id="UP001150062"/>
    </source>
</evidence>
<feature type="compositionally biased region" description="Basic and acidic residues" evidence="12">
    <location>
        <begin position="620"/>
        <end position="642"/>
    </location>
</feature>